<dbReference type="InterPro" id="IPR021027">
    <property type="entry name" value="Transposase_put_HTH"/>
</dbReference>
<dbReference type="NCBIfam" id="TIGR01766">
    <property type="entry name" value="IS200/IS605 family accessory protein TnpB-like domain"/>
    <property type="match status" value="1"/>
</dbReference>
<keyword evidence="12" id="KW-1185">Reference proteome</keyword>
<evidence type="ECO:0000256" key="5">
    <source>
        <dbReference type="ARBA" id="ARBA00022833"/>
    </source>
</evidence>
<comment type="similarity">
    <text evidence="2">In the N-terminal section; belongs to the transposase 2 family.</text>
</comment>
<dbReference type="GO" id="GO:0046872">
    <property type="term" value="F:metal ion binding"/>
    <property type="evidence" value="ECO:0007669"/>
    <property type="project" value="UniProtKB-KW"/>
</dbReference>
<keyword evidence="5" id="KW-0862">Zinc</keyword>
<organism evidence="11 12">
    <name type="scientific">Niallia endozanthoxylica</name>
    <dbReference type="NCBI Taxonomy" id="2036016"/>
    <lineage>
        <taxon>Bacteria</taxon>
        <taxon>Bacillati</taxon>
        <taxon>Bacillota</taxon>
        <taxon>Bacilli</taxon>
        <taxon>Bacillales</taxon>
        <taxon>Bacillaceae</taxon>
        <taxon>Niallia</taxon>
    </lineage>
</organism>
<keyword evidence="3" id="KW-0815">Transposition</keyword>
<keyword evidence="7" id="KW-0233">DNA recombination</keyword>
<gene>
    <name evidence="11" type="ORF">F4V44_03300</name>
</gene>
<dbReference type="GO" id="GO:0006310">
    <property type="term" value="P:DNA recombination"/>
    <property type="evidence" value="ECO:0007669"/>
    <property type="project" value="UniProtKB-KW"/>
</dbReference>
<evidence type="ECO:0000313" key="12">
    <source>
        <dbReference type="Proteomes" id="UP000326671"/>
    </source>
</evidence>
<reference evidence="11 12" key="1">
    <citation type="submission" date="2019-09" db="EMBL/GenBank/DDBJ databases">
        <title>Whole genome sequences of isolates from the Mars Exploration Rovers.</title>
        <authorList>
            <person name="Seuylemezian A."/>
            <person name="Vaishampayan P."/>
        </authorList>
    </citation>
    <scope>NUCLEOTIDE SEQUENCE [LARGE SCALE GENOMIC DNA]</scope>
    <source>
        <strain evidence="11 12">MER_TA_151</strain>
    </source>
</reference>
<dbReference type="GO" id="GO:0003677">
    <property type="term" value="F:DNA binding"/>
    <property type="evidence" value="ECO:0007669"/>
    <property type="project" value="UniProtKB-KW"/>
</dbReference>
<dbReference type="NCBIfam" id="NF038281">
    <property type="entry name" value="IS200_TnpB"/>
    <property type="match status" value="1"/>
</dbReference>
<dbReference type="EMBL" id="VYKL01000009">
    <property type="protein sequence ID" value="KAA9029103.1"/>
    <property type="molecule type" value="Genomic_DNA"/>
</dbReference>
<dbReference type="InterPro" id="IPR053522">
    <property type="entry name" value="RNA-guided_endonuclease_TnpB"/>
</dbReference>
<dbReference type="OrthoDB" id="56768at2"/>
<keyword evidence="4" id="KW-0479">Metal-binding</keyword>
<dbReference type="NCBIfam" id="NF040570">
    <property type="entry name" value="guided_TnpB"/>
    <property type="match status" value="1"/>
</dbReference>
<dbReference type="InterPro" id="IPR051399">
    <property type="entry name" value="RNA-guided_DNA_endo/Transpos"/>
</dbReference>
<feature type="domain" description="Transposase putative helix-turn-helix" evidence="10">
    <location>
        <begin position="4"/>
        <end position="42"/>
    </location>
</feature>
<dbReference type="PANTHER" id="PTHR30405">
    <property type="entry name" value="TRANSPOSASE"/>
    <property type="match status" value="1"/>
</dbReference>
<evidence type="ECO:0000259" key="9">
    <source>
        <dbReference type="Pfam" id="PF07282"/>
    </source>
</evidence>
<dbReference type="InterPro" id="IPR010095">
    <property type="entry name" value="Cas12f1-like_TNB"/>
</dbReference>
<evidence type="ECO:0000256" key="7">
    <source>
        <dbReference type="ARBA" id="ARBA00023172"/>
    </source>
</evidence>
<dbReference type="Proteomes" id="UP000326671">
    <property type="component" value="Unassembled WGS sequence"/>
</dbReference>
<feature type="domain" description="Probable transposase IS891/IS1136/IS1341" evidence="8">
    <location>
        <begin position="203"/>
        <end position="301"/>
    </location>
</feature>
<dbReference type="Pfam" id="PF01385">
    <property type="entry name" value="OrfB_IS605"/>
    <property type="match status" value="1"/>
</dbReference>
<keyword evidence="6" id="KW-0238">DNA-binding</keyword>
<proteinExistence type="inferred from homology"/>
<dbReference type="Pfam" id="PF12323">
    <property type="entry name" value="HTH_OrfB_IS605"/>
    <property type="match status" value="1"/>
</dbReference>
<protein>
    <submittedName>
        <fullName evidence="11">IS200/IS605 family element transposase accessory protein TnpB</fullName>
    </submittedName>
</protein>
<evidence type="ECO:0000256" key="6">
    <source>
        <dbReference type="ARBA" id="ARBA00023125"/>
    </source>
</evidence>
<sequence>MKTFHKGYKFRLYPTSEQATLINKTIGSCRYVFNWALGKQNDKNMYWYITEEMVQNGQLSENNWKSEYFRSFNVQKELTSLKKEWAWLKEVDSTALQNSLQDLGTAFSSYYKKQKGKPRFKSKKNEIQSYTSKCNNGKSGSTIRVRNNHFIQLPKLGLVRFAKSKEVKGKILSATIRRTPSGKYFVSLLTEQETEYAQSSFFEIGIDVGLKEFATLSDGTKIENPKWFRKMEEKLTKAQRILSRRKYGSSNWYKQKKKVARIHEKIVNQRNDFLHKVSTSLVNENQVICIENLRVKNMLKNGKLAKAISEVSWSEFRRMLEYKCKWHGKELVVVGAHFPSSQLCSNCGEKNKKVKDLSIREWTCSCGAVHDRDENAAKNILQEGKRLLTVGQTGIA</sequence>
<comment type="similarity">
    <text evidence="1">In the C-terminal section; belongs to the transposase 35 family.</text>
</comment>
<dbReference type="AlphaFoldDB" id="A0A5J5I2P5"/>
<evidence type="ECO:0000259" key="8">
    <source>
        <dbReference type="Pfam" id="PF01385"/>
    </source>
</evidence>
<dbReference type="RefSeq" id="WP_150438568.1">
    <property type="nucleotide sequence ID" value="NZ_VYKL01000009.1"/>
</dbReference>
<dbReference type="PANTHER" id="PTHR30405:SF25">
    <property type="entry name" value="RNA-GUIDED DNA ENDONUCLEASE INSQ-RELATED"/>
    <property type="match status" value="1"/>
</dbReference>
<evidence type="ECO:0000256" key="4">
    <source>
        <dbReference type="ARBA" id="ARBA00022723"/>
    </source>
</evidence>
<dbReference type="Pfam" id="PF07282">
    <property type="entry name" value="Cas12f1-like_TNB"/>
    <property type="match status" value="1"/>
</dbReference>
<dbReference type="GO" id="GO:0032196">
    <property type="term" value="P:transposition"/>
    <property type="evidence" value="ECO:0007669"/>
    <property type="project" value="UniProtKB-KW"/>
</dbReference>
<evidence type="ECO:0000256" key="2">
    <source>
        <dbReference type="ARBA" id="ARBA00011044"/>
    </source>
</evidence>
<evidence type="ECO:0000256" key="3">
    <source>
        <dbReference type="ARBA" id="ARBA00022578"/>
    </source>
</evidence>
<dbReference type="InterPro" id="IPR001959">
    <property type="entry name" value="Transposase"/>
</dbReference>
<comment type="caution">
    <text evidence="11">The sequence shown here is derived from an EMBL/GenBank/DDBJ whole genome shotgun (WGS) entry which is preliminary data.</text>
</comment>
<name>A0A5J5I2P5_9BACI</name>
<evidence type="ECO:0000313" key="11">
    <source>
        <dbReference type="EMBL" id="KAA9029103.1"/>
    </source>
</evidence>
<evidence type="ECO:0000259" key="10">
    <source>
        <dbReference type="Pfam" id="PF12323"/>
    </source>
</evidence>
<evidence type="ECO:0000256" key="1">
    <source>
        <dbReference type="ARBA" id="ARBA00008761"/>
    </source>
</evidence>
<accession>A0A5J5I2P5</accession>
<feature type="domain" description="Cas12f1-like TNB" evidence="9">
    <location>
        <begin position="313"/>
        <end position="380"/>
    </location>
</feature>